<dbReference type="SMART" id="SM00382">
    <property type="entry name" value="AAA"/>
    <property type="match status" value="1"/>
</dbReference>
<dbReference type="GO" id="GO:0042626">
    <property type="term" value="F:ATPase-coupled transmembrane transporter activity"/>
    <property type="evidence" value="ECO:0007669"/>
    <property type="project" value="TreeGrafter"/>
</dbReference>
<evidence type="ECO:0000256" key="1">
    <source>
        <dbReference type="ARBA" id="ARBA00004236"/>
    </source>
</evidence>
<evidence type="ECO:0000256" key="8">
    <source>
        <dbReference type="ARBA" id="ARBA00023136"/>
    </source>
</evidence>
<evidence type="ECO:0000259" key="9">
    <source>
        <dbReference type="PROSITE" id="PS50893"/>
    </source>
</evidence>
<dbReference type="PROSITE" id="PS00211">
    <property type="entry name" value="ABC_TRANSPORTER_1"/>
    <property type="match status" value="1"/>
</dbReference>
<gene>
    <name evidence="10" type="ORF">DH96_01510</name>
</gene>
<comment type="similarity">
    <text evidence="2">Belongs to the ABC transporter superfamily.</text>
</comment>
<dbReference type="OrthoDB" id="9784332at2"/>
<keyword evidence="6" id="KW-0067">ATP-binding</keyword>
<keyword evidence="11" id="KW-1185">Reference proteome</keyword>
<evidence type="ECO:0000256" key="3">
    <source>
        <dbReference type="ARBA" id="ARBA00022448"/>
    </source>
</evidence>
<evidence type="ECO:0000256" key="6">
    <source>
        <dbReference type="ARBA" id="ARBA00022840"/>
    </source>
</evidence>
<feature type="domain" description="ABC transporter" evidence="9">
    <location>
        <begin position="2"/>
        <end position="234"/>
    </location>
</feature>
<keyword evidence="3" id="KW-0813">Transport</keyword>
<evidence type="ECO:0000313" key="10">
    <source>
        <dbReference type="EMBL" id="RAM57758.1"/>
    </source>
</evidence>
<accession>A0A328ILQ6</accession>
<reference evidence="10 11" key="1">
    <citation type="submission" date="2014-04" db="EMBL/GenBank/DDBJ databases">
        <title>Genome study of Napier grass stunt phytoplasma.</title>
        <authorList>
            <person name="Kawicha P."/>
            <person name="Dickinson M."/>
            <person name="Hodgetts J."/>
        </authorList>
    </citation>
    <scope>NUCLEOTIDE SEQUENCE [LARGE SCALE GENOMIC DNA]</scope>
    <source>
        <strain evidence="10 11">NGS-S10</strain>
    </source>
</reference>
<proteinExistence type="inferred from homology"/>
<evidence type="ECO:0000256" key="7">
    <source>
        <dbReference type="ARBA" id="ARBA00022967"/>
    </source>
</evidence>
<keyword evidence="7" id="KW-1278">Translocase</keyword>
<dbReference type="EMBL" id="JHUK01000003">
    <property type="protein sequence ID" value="RAM57758.1"/>
    <property type="molecule type" value="Genomic_DNA"/>
</dbReference>
<evidence type="ECO:0000256" key="4">
    <source>
        <dbReference type="ARBA" id="ARBA00022475"/>
    </source>
</evidence>
<dbReference type="SUPFAM" id="SSF52540">
    <property type="entry name" value="P-loop containing nucleoside triphosphate hydrolases"/>
    <property type="match status" value="1"/>
</dbReference>
<dbReference type="InterPro" id="IPR003593">
    <property type="entry name" value="AAA+_ATPase"/>
</dbReference>
<name>A0A328ILQ6_9MOLU</name>
<keyword evidence="4" id="KW-1003">Cell membrane</keyword>
<dbReference type="GO" id="GO:0016887">
    <property type="term" value="F:ATP hydrolysis activity"/>
    <property type="evidence" value="ECO:0007669"/>
    <property type="project" value="InterPro"/>
</dbReference>
<dbReference type="Pfam" id="PF00005">
    <property type="entry name" value="ABC_tran"/>
    <property type="match status" value="1"/>
</dbReference>
<dbReference type="InterPro" id="IPR015856">
    <property type="entry name" value="ABC_transpr_CbiO/EcfA_su"/>
</dbReference>
<dbReference type="PROSITE" id="PS50893">
    <property type="entry name" value="ABC_TRANSPORTER_2"/>
    <property type="match status" value="1"/>
</dbReference>
<keyword evidence="8" id="KW-0472">Membrane</keyword>
<sequence>MIIVKNLNFSFNKIKVLKNLNFQISDNKWVSIIGHNGSGKSTLAQILMGLFPSSFEGKIWINNLELNENTIVDLRSLMGIIFQNPDHQFIGFDVKSDIAFGLENKKISREKIHQIIYKYASMLGILDLLDKKPQELSGGQKQKVAIASVLALEPKIVIFDEPTSFLDPEGVKEINSIIHTLHKKNKIIITITHDFSLALKSDEIIILNNGSLWRHDQSRNFLKDTVFLKKFFFNLPLSLQLYSEFCKEKYMKKMNPNYLMKLKDKLWEYSLQT</sequence>
<dbReference type="PANTHER" id="PTHR43553">
    <property type="entry name" value="HEAVY METAL TRANSPORTER"/>
    <property type="match status" value="1"/>
</dbReference>
<dbReference type="InterPro" id="IPR050095">
    <property type="entry name" value="ECF_ABC_transporter_ATP-bd"/>
</dbReference>
<dbReference type="InterPro" id="IPR003439">
    <property type="entry name" value="ABC_transporter-like_ATP-bd"/>
</dbReference>
<dbReference type="AlphaFoldDB" id="A0A328ILQ6"/>
<dbReference type="PANTHER" id="PTHR43553:SF24">
    <property type="entry name" value="ENERGY-COUPLING FACTOR TRANSPORTER ATP-BINDING PROTEIN ECFA1"/>
    <property type="match status" value="1"/>
</dbReference>
<dbReference type="FunFam" id="3.40.50.300:FF:000224">
    <property type="entry name" value="Energy-coupling factor transporter ATP-binding protein EcfA"/>
    <property type="match status" value="1"/>
</dbReference>
<protein>
    <submittedName>
        <fullName evidence="10">Transporter</fullName>
    </submittedName>
</protein>
<dbReference type="Gene3D" id="3.40.50.300">
    <property type="entry name" value="P-loop containing nucleotide triphosphate hydrolases"/>
    <property type="match status" value="1"/>
</dbReference>
<dbReference type="GO" id="GO:0005524">
    <property type="term" value="F:ATP binding"/>
    <property type="evidence" value="ECO:0007669"/>
    <property type="project" value="UniProtKB-KW"/>
</dbReference>
<dbReference type="InterPro" id="IPR027417">
    <property type="entry name" value="P-loop_NTPase"/>
</dbReference>
<evidence type="ECO:0000256" key="5">
    <source>
        <dbReference type="ARBA" id="ARBA00022741"/>
    </source>
</evidence>
<organism evidence="10 11">
    <name type="scientific">Candidatus Phytoplasma oryzae</name>
    <dbReference type="NCBI Taxonomy" id="203274"/>
    <lineage>
        <taxon>Bacteria</taxon>
        <taxon>Bacillati</taxon>
        <taxon>Mycoplasmatota</taxon>
        <taxon>Mollicutes</taxon>
        <taxon>Acholeplasmatales</taxon>
        <taxon>Acholeplasmataceae</taxon>
        <taxon>Candidatus Phytoplasma</taxon>
        <taxon>16SrXI (Rice yellow dwarf group)</taxon>
    </lineage>
</organism>
<comment type="caution">
    <text evidence="10">The sequence shown here is derived from an EMBL/GenBank/DDBJ whole genome shotgun (WGS) entry which is preliminary data.</text>
</comment>
<evidence type="ECO:0000313" key="11">
    <source>
        <dbReference type="Proteomes" id="UP000249343"/>
    </source>
</evidence>
<evidence type="ECO:0000256" key="2">
    <source>
        <dbReference type="ARBA" id="ARBA00005417"/>
    </source>
</evidence>
<dbReference type="InterPro" id="IPR017871">
    <property type="entry name" value="ABC_transporter-like_CS"/>
</dbReference>
<comment type="subcellular location">
    <subcellularLocation>
        <location evidence="1">Cell membrane</location>
    </subcellularLocation>
</comment>
<dbReference type="GO" id="GO:0043190">
    <property type="term" value="C:ATP-binding cassette (ABC) transporter complex"/>
    <property type="evidence" value="ECO:0007669"/>
    <property type="project" value="TreeGrafter"/>
</dbReference>
<keyword evidence="5" id="KW-0547">Nucleotide-binding</keyword>
<dbReference type="RefSeq" id="WP_066540534.1">
    <property type="nucleotide sequence ID" value="NZ_JHUK01000003.1"/>
</dbReference>
<dbReference type="Proteomes" id="UP000249343">
    <property type="component" value="Unassembled WGS sequence"/>
</dbReference>
<dbReference type="CDD" id="cd03225">
    <property type="entry name" value="ABC_cobalt_CbiO_domain1"/>
    <property type="match status" value="1"/>
</dbReference>